<reference evidence="1" key="1">
    <citation type="submission" date="2021-06" db="EMBL/GenBank/DDBJ databases">
        <authorList>
            <person name="Kallberg Y."/>
            <person name="Tangrot J."/>
            <person name="Rosling A."/>
        </authorList>
    </citation>
    <scope>NUCLEOTIDE SEQUENCE</scope>
    <source>
        <strain evidence="1">FL966</strain>
    </source>
</reference>
<dbReference type="Proteomes" id="UP000789759">
    <property type="component" value="Unassembled WGS sequence"/>
</dbReference>
<proteinExistence type="predicted"/>
<organism evidence="1 2">
    <name type="scientific">Cetraspora pellucida</name>
    <dbReference type="NCBI Taxonomy" id="1433469"/>
    <lineage>
        <taxon>Eukaryota</taxon>
        <taxon>Fungi</taxon>
        <taxon>Fungi incertae sedis</taxon>
        <taxon>Mucoromycota</taxon>
        <taxon>Glomeromycotina</taxon>
        <taxon>Glomeromycetes</taxon>
        <taxon>Diversisporales</taxon>
        <taxon>Gigasporaceae</taxon>
        <taxon>Cetraspora</taxon>
    </lineage>
</organism>
<dbReference type="EMBL" id="CAJVQA010088065">
    <property type="protein sequence ID" value="CAG8839721.1"/>
    <property type="molecule type" value="Genomic_DNA"/>
</dbReference>
<sequence>SDDENEVKKQFLEADKIIKTSKIISEEEYITQFQILELS</sequence>
<name>A0A9N9KKQ9_9GLOM</name>
<gene>
    <name evidence="1" type="ORF">CPELLU_LOCUS21906</name>
</gene>
<dbReference type="AlphaFoldDB" id="A0A9N9KKQ9"/>
<keyword evidence="2" id="KW-1185">Reference proteome</keyword>
<evidence type="ECO:0000313" key="1">
    <source>
        <dbReference type="EMBL" id="CAG8839721.1"/>
    </source>
</evidence>
<feature type="non-terminal residue" evidence="1">
    <location>
        <position position="1"/>
    </location>
</feature>
<comment type="caution">
    <text evidence="1">The sequence shown here is derived from an EMBL/GenBank/DDBJ whole genome shotgun (WGS) entry which is preliminary data.</text>
</comment>
<protein>
    <submittedName>
        <fullName evidence="1">20114_t:CDS:1</fullName>
    </submittedName>
</protein>
<accession>A0A9N9KKQ9</accession>
<evidence type="ECO:0000313" key="2">
    <source>
        <dbReference type="Proteomes" id="UP000789759"/>
    </source>
</evidence>